<dbReference type="Proteomes" id="UP000325081">
    <property type="component" value="Unassembled WGS sequence"/>
</dbReference>
<dbReference type="AlphaFoldDB" id="A0A5A7PZ29"/>
<name>A0A5A7PZ29_STRAF</name>
<comment type="caution">
    <text evidence="1">The sequence shown here is derived from an EMBL/GenBank/DDBJ whole genome shotgun (WGS) entry which is preliminary data.</text>
</comment>
<organism evidence="1 2">
    <name type="scientific">Striga asiatica</name>
    <name type="common">Asiatic witchweed</name>
    <name type="synonym">Buchnera asiatica</name>
    <dbReference type="NCBI Taxonomy" id="4170"/>
    <lineage>
        <taxon>Eukaryota</taxon>
        <taxon>Viridiplantae</taxon>
        <taxon>Streptophyta</taxon>
        <taxon>Embryophyta</taxon>
        <taxon>Tracheophyta</taxon>
        <taxon>Spermatophyta</taxon>
        <taxon>Magnoliopsida</taxon>
        <taxon>eudicotyledons</taxon>
        <taxon>Gunneridae</taxon>
        <taxon>Pentapetalae</taxon>
        <taxon>asterids</taxon>
        <taxon>lamiids</taxon>
        <taxon>Lamiales</taxon>
        <taxon>Orobanchaceae</taxon>
        <taxon>Buchnereae</taxon>
        <taxon>Striga</taxon>
    </lineage>
</organism>
<proteinExistence type="predicted"/>
<evidence type="ECO:0000313" key="1">
    <source>
        <dbReference type="EMBL" id="GER37377.1"/>
    </source>
</evidence>
<evidence type="ECO:0000313" key="2">
    <source>
        <dbReference type="Proteomes" id="UP000325081"/>
    </source>
</evidence>
<gene>
    <name evidence="1" type="ORF">STAS_13781</name>
</gene>
<sequence>MKPKYIKILSPTKSCLYGRLDHRFSPPCDYTTRSRRRNHITATRRRFSNYLRFVSQKDDTALAPLALASPHEILHLEPPPLRIPTSGDAFLARAPPSPPAATGSKEKNFHEQSLGYHMRRTRSPILGLMRWERNLLPYYSGVIFW</sequence>
<protein>
    <submittedName>
        <fullName evidence="1">Restriction of telomere capping protein 1</fullName>
    </submittedName>
</protein>
<keyword evidence="2" id="KW-1185">Reference proteome</keyword>
<reference evidence="2" key="1">
    <citation type="journal article" date="2019" name="Curr. Biol.">
        <title>Genome Sequence of Striga asiatica Provides Insight into the Evolution of Plant Parasitism.</title>
        <authorList>
            <person name="Yoshida S."/>
            <person name="Kim S."/>
            <person name="Wafula E.K."/>
            <person name="Tanskanen J."/>
            <person name="Kim Y.M."/>
            <person name="Honaas L."/>
            <person name="Yang Z."/>
            <person name="Spallek T."/>
            <person name="Conn C.E."/>
            <person name="Ichihashi Y."/>
            <person name="Cheong K."/>
            <person name="Cui S."/>
            <person name="Der J.P."/>
            <person name="Gundlach H."/>
            <person name="Jiao Y."/>
            <person name="Hori C."/>
            <person name="Ishida J.K."/>
            <person name="Kasahara H."/>
            <person name="Kiba T."/>
            <person name="Kim M.S."/>
            <person name="Koo N."/>
            <person name="Laohavisit A."/>
            <person name="Lee Y.H."/>
            <person name="Lumba S."/>
            <person name="McCourt P."/>
            <person name="Mortimer J.C."/>
            <person name="Mutuku J.M."/>
            <person name="Nomura T."/>
            <person name="Sasaki-Sekimoto Y."/>
            <person name="Seto Y."/>
            <person name="Wang Y."/>
            <person name="Wakatake T."/>
            <person name="Sakakibara H."/>
            <person name="Demura T."/>
            <person name="Yamaguchi S."/>
            <person name="Yoneyama K."/>
            <person name="Manabe R.I."/>
            <person name="Nelson D.C."/>
            <person name="Schulman A.H."/>
            <person name="Timko M.P."/>
            <person name="dePamphilis C.W."/>
            <person name="Choi D."/>
            <person name="Shirasu K."/>
        </authorList>
    </citation>
    <scope>NUCLEOTIDE SEQUENCE [LARGE SCALE GENOMIC DNA]</scope>
    <source>
        <strain evidence="2">cv. UVA1</strain>
    </source>
</reference>
<dbReference type="EMBL" id="BKCP01005350">
    <property type="protein sequence ID" value="GER37377.1"/>
    <property type="molecule type" value="Genomic_DNA"/>
</dbReference>
<accession>A0A5A7PZ29</accession>